<dbReference type="InterPro" id="IPR037143">
    <property type="entry name" value="4-PPantetheinyl_Trfase_dom_sf"/>
</dbReference>
<dbReference type="SUPFAM" id="SSF56214">
    <property type="entry name" value="4'-phosphopantetheinyl transferase"/>
    <property type="match status" value="1"/>
</dbReference>
<dbReference type="PANTHER" id="PTHR38096:SF1">
    <property type="entry name" value="ENTEROBACTIN SYNTHASE COMPONENT D"/>
    <property type="match status" value="1"/>
</dbReference>
<organism evidence="4 5">
    <name type="scientific">Actinoallomurus vinaceus</name>
    <dbReference type="NCBI Taxonomy" id="1080074"/>
    <lineage>
        <taxon>Bacteria</taxon>
        <taxon>Bacillati</taxon>
        <taxon>Actinomycetota</taxon>
        <taxon>Actinomycetes</taxon>
        <taxon>Streptosporangiales</taxon>
        <taxon>Thermomonosporaceae</taxon>
        <taxon>Actinoallomurus</taxon>
    </lineage>
</organism>
<evidence type="ECO:0000259" key="3">
    <source>
        <dbReference type="Pfam" id="PF17837"/>
    </source>
</evidence>
<dbReference type="Pfam" id="PF01648">
    <property type="entry name" value="ACPS"/>
    <property type="match status" value="1"/>
</dbReference>
<evidence type="ECO:0000313" key="5">
    <source>
        <dbReference type="Proteomes" id="UP001501442"/>
    </source>
</evidence>
<dbReference type="PRINTS" id="PR01399">
    <property type="entry name" value="ENTSNTHTASED"/>
</dbReference>
<evidence type="ECO:0000256" key="1">
    <source>
        <dbReference type="ARBA" id="ARBA00022679"/>
    </source>
</evidence>
<sequence>MPPGAVGEETYDDAPATALFPEEEALLARAVDKRRREFTTVRACARAALTRLGVAPAPLLPGEGRAPIWPAGIVGSMTHCDGYRASAVARAGDLLTIGIDAEPNGPLPDGVLEAVSRPEERAWLTGLLAAEPDVRWDRLLFSAKESVYKAWFPLTRRWLGFEGANITVDPEAGTFAAALTVTPPEVDGRPLTGFTGRWLARDGLIVTAITVTR</sequence>
<feature type="domain" description="4'-phosphopantetheinyl transferase N-terminal" evidence="3">
    <location>
        <begin position="22"/>
        <end position="89"/>
    </location>
</feature>
<dbReference type="InterPro" id="IPR041354">
    <property type="entry name" value="4PPT_N"/>
</dbReference>
<dbReference type="Proteomes" id="UP001501442">
    <property type="component" value="Unassembled WGS sequence"/>
</dbReference>
<protein>
    <submittedName>
        <fullName evidence="4">4'-phosphopantetheinyl transferase superfamily protein</fullName>
    </submittedName>
</protein>
<proteinExistence type="predicted"/>
<keyword evidence="1 4" id="KW-0808">Transferase</keyword>
<dbReference type="InterPro" id="IPR008278">
    <property type="entry name" value="4-PPantetheinyl_Trfase_dom"/>
</dbReference>
<dbReference type="Pfam" id="PF17837">
    <property type="entry name" value="4PPT_N"/>
    <property type="match status" value="1"/>
</dbReference>
<reference evidence="5" key="1">
    <citation type="journal article" date="2019" name="Int. J. Syst. Evol. Microbiol.">
        <title>The Global Catalogue of Microorganisms (GCM) 10K type strain sequencing project: providing services to taxonomists for standard genome sequencing and annotation.</title>
        <authorList>
            <consortium name="The Broad Institute Genomics Platform"/>
            <consortium name="The Broad Institute Genome Sequencing Center for Infectious Disease"/>
            <person name="Wu L."/>
            <person name="Ma J."/>
        </authorList>
    </citation>
    <scope>NUCLEOTIDE SEQUENCE [LARGE SCALE GENOMIC DNA]</scope>
    <source>
        <strain evidence="5">JCM 17939</strain>
    </source>
</reference>
<dbReference type="PANTHER" id="PTHR38096">
    <property type="entry name" value="ENTEROBACTIN SYNTHASE COMPONENT D"/>
    <property type="match status" value="1"/>
</dbReference>
<keyword evidence="5" id="KW-1185">Reference proteome</keyword>
<dbReference type="GO" id="GO:0016740">
    <property type="term" value="F:transferase activity"/>
    <property type="evidence" value="ECO:0007669"/>
    <property type="project" value="UniProtKB-KW"/>
</dbReference>
<dbReference type="InterPro" id="IPR003542">
    <property type="entry name" value="Enbac_synth_compD-like"/>
</dbReference>
<evidence type="ECO:0000259" key="2">
    <source>
        <dbReference type="Pfam" id="PF01648"/>
    </source>
</evidence>
<accession>A0ABP8UEL4</accession>
<evidence type="ECO:0000313" key="4">
    <source>
        <dbReference type="EMBL" id="GAA4628695.1"/>
    </source>
</evidence>
<feature type="domain" description="4'-phosphopantetheinyl transferase" evidence="2">
    <location>
        <begin position="97"/>
        <end position="173"/>
    </location>
</feature>
<gene>
    <name evidence="4" type="ORF">GCM10023196_046120</name>
</gene>
<name>A0ABP8UEL4_9ACTN</name>
<dbReference type="EMBL" id="BAABHK010000006">
    <property type="protein sequence ID" value="GAA4628695.1"/>
    <property type="molecule type" value="Genomic_DNA"/>
</dbReference>
<comment type="caution">
    <text evidence="4">The sequence shown here is derived from an EMBL/GenBank/DDBJ whole genome shotgun (WGS) entry which is preliminary data.</text>
</comment>